<evidence type="ECO:0000313" key="10">
    <source>
        <dbReference type="Proteomes" id="UP000294739"/>
    </source>
</evidence>
<dbReference type="Gene3D" id="1.20.1640.10">
    <property type="entry name" value="Multidrug efflux transporter AcrB transmembrane domain"/>
    <property type="match status" value="2"/>
</dbReference>
<name>A0A4R5DIY9_9ACTN</name>
<feature type="transmembrane region" description="Helical" evidence="7">
    <location>
        <begin position="179"/>
        <end position="199"/>
    </location>
</feature>
<evidence type="ECO:0000256" key="2">
    <source>
        <dbReference type="ARBA" id="ARBA00010157"/>
    </source>
</evidence>
<evidence type="ECO:0000259" key="8">
    <source>
        <dbReference type="PROSITE" id="PS50156"/>
    </source>
</evidence>
<feature type="transmembrane region" description="Helical" evidence="7">
    <location>
        <begin position="368"/>
        <end position="386"/>
    </location>
</feature>
<feature type="transmembrane region" description="Helical" evidence="7">
    <location>
        <begin position="588"/>
        <end position="607"/>
    </location>
</feature>
<evidence type="ECO:0000256" key="3">
    <source>
        <dbReference type="ARBA" id="ARBA00022475"/>
    </source>
</evidence>
<accession>A0A4R5DIY9</accession>
<feature type="transmembrane region" description="Helical" evidence="7">
    <location>
        <begin position="206"/>
        <end position="224"/>
    </location>
</feature>
<proteinExistence type="inferred from homology"/>
<evidence type="ECO:0000256" key="7">
    <source>
        <dbReference type="SAM" id="Phobius"/>
    </source>
</evidence>
<evidence type="ECO:0000256" key="1">
    <source>
        <dbReference type="ARBA" id="ARBA00004651"/>
    </source>
</evidence>
<dbReference type="PANTHER" id="PTHR33406">
    <property type="entry name" value="MEMBRANE PROTEIN MJ1562-RELATED"/>
    <property type="match status" value="1"/>
</dbReference>
<dbReference type="PANTHER" id="PTHR33406:SF11">
    <property type="entry name" value="MEMBRANE PROTEIN SCO6666-RELATED"/>
    <property type="match status" value="1"/>
</dbReference>
<dbReference type="PROSITE" id="PS50156">
    <property type="entry name" value="SSD"/>
    <property type="match status" value="2"/>
</dbReference>
<feature type="transmembrane region" description="Helical" evidence="7">
    <location>
        <begin position="669"/>
        <end position="692"/>
    </location>
</feature>
<feature type="transmembrane region" description="Helical" evidence="7">
    <location>
        <begin position="271"/>
        <end position="297"/>
    </location>
</feature>
<comment type="similarity">
    <text evidence="2">Belongs to the resistance-nodulation-cell division (RND) (TC 2.A.6) family. MmpL subfamily.</text>
</comment>
<keyword evidence="3" id="KW-1003">Cell membrane</keyword>
<dbReference type="Proteomes" id="UP000294739">
    <property type="component" value="Unassembled WGS sequence"/>
</dbReference>
<feature type="domain" description="SSD" evidence="8">
    <location>
        <begin position="199"/>
        <end position="328"/>
    </location>
</feature>
<evidence type="ECO:0000256" key="6">
    <source>
        <dbReference type="ARBA" id="ARBA00023136"/>
    </source>
</evidence>
<dbReference type="AlphaFoldDB" id="A0A4R5DIY9"/>
<dbReference type="InterPro" id="IPR000731">
    <property type="entry name" value="SSD"/>
</dbReference>
<sequence length="734" mass="76286">MATLLYRLGRFSFRRRGLVALIWVVLLGAFGAGAATLSGQTSDSFTIPGTESQEALDVLAERFPEAAADGAQGRVVFAAPDGQTLTDPANQQAVESVVAELADAPQVATVADPFQSQAVSPDGTVAYAQVNYDVMFGDLTDEAKDALDDAVQAGRDAGLTVEVGGDVVEEVPATSATELIGVAVAALVLVITFGSFVAAGLPLLTAVLGVGIGVAGITALTGFIDMGSTTPILAMMLGLAVAIDYALFIVSRYRHELALGREGEEAAGRALGTAGSAVVFAGLTVVIALAGLSVVGVPMLTEMGLAAAATVLVAVLIALTLLPALLGFAGRRVLAGRVPGLKARDPESDEGRPGLGQRWARLVTRRPIPVLLVAVVGMLAVAIPALDLRLGLPDQGSAGTETTQRKAYDLLADGFGPGFNGPLLVVVDTSESADPQRAAEQVAGVVGRLDDVAAVVPPALDPDRDTALMTVIPQGSPSSAATEDLVGAIRDTASDIEADAGAAVMVTGTTAITIDFSETMNDALVPYLALVVGLSFVLLTMVFRSLLVPLKAALGFLLSMMATFGVTVAVFQNGFLADLIGVEQTGPIISMLPIFLIGVVFGLAMDYEVFLVTRMREEFVHGAAPRQSIVTGFQHGGRVVAAAAVIMISVFAGFIFAHDEMIKQMGFALAIAVAFDAFVVRMTIVPAVMALLGRRAWWLPRWLDRVLPDVDVEGERLTRRLARDTAVEEPVHVP</sequence>
<comment type="caution">
    <text evidence="9">The sequence shown here is derived from an EMBL/GenBank/DDBJ whole genome shotgun (WGS) entry which is preliminary data.</text>
</comment>
<keyword evidence="6 7" id="KW-0472">Membrane</keyword>
<feature type="transmembrane region" description="Helical" evidence="7">
    <location>
        <begin position="555"/>
        <end position="576"/>
    </location>
</feature>
<keyword evidence="10" id="KW-1185">Reference proteome</keyword>
<dbReference type="InterPro" id="IPR004869">
    <property type="entry name" value="MMPL_dom"/>
</dbReference>
<dbReference type="EMBL" id="SMKZ01000004">
    <property type="protein sequence ID" value="TDE14092.1"/>
    <property type="molecule type" value="Genomic_DNA"/>
</dbReference>
<dbReference type="GO" id="GO:0005886">
    <property type="term" value="C:plasma membrane"/>
    <property type="evidence" value="ECO:0007669"/>
    <property type="project" value="UniProtKB-SubCell"/>
</dbReference>
<evidence type="ECO:0000256" key="5">
    <source>
        <dbReference type="ARBA" id="ARBA00022989"/>
    </source>
</evidence>
<organism evidence="9 10">
    <name type="scientific">Jiangella asiatica</name>
    <dbReference type="NCBI Taxonomy" id="2530372"/>
    <lineage>
        <taxon>Bacteria</taxon>
        <taxon>Bacillati</taxon>
        <taxon>Actinomycetota</taxon>
        <taxon>Actinomycetes</taxon>
        <taxon>Jiangellales</taxon>
        <taxon>Jiangellaceae</taxon>
        <taxon>Jiangella</taxon>
    </lineage>
</organism>
<keyword evidence="5 7" id="KW-1133">Transmembrane helix</keyword>
<evidence type="ECO:0000256" key="4">
    <source>
        <dbReference type="ARBA" id="ARBA00022692"/>
    </source>
</evidence>
<dbReference type="OrthoDB" id="7051771at2"/>
<feature type="transmembrane region" description="Helical" evidence="7">
    <location>
        <begin position="230"/>
        <end position="250"/>
    </location>
</feature>
<feature type="transmembrane region" description="Helical" evidence="7">
    <location>
        <begin position="303"/>
        <end position="328"/>
    </location>
</feature>
<keyword evidence="4 7" id="KW-0812">Transmembrane</keyword>
<dbReference type="SUPFAM" id="SSF82866">
    <property type="entry name" value="Multidrug efflux transporter AcrB transmembrane domain"/>
    <property type="match status" value="2"/>
</dbReference>
<comment type="subcellular location">
    <subcellularLocation>
        <location evidence="1">Cell membrane</location>
        <topology evidence="1">Multi-pass membrane protein</topology>
    </subcellularLocation>
</comment>
<feature type="transmembrane region" description="Helical" evidence="7">
    <location>
        <begin position="524"/>
        <end position="543"/>
    </location>
</feature>
<protein>
    <submittedName>
        <fullName evidence="9">MMPL family transporter</fullName>
    </submittedName>
</protein>
<evidence type="ECO:0000313" key="9">
    <source>
        <dbReference type="EMBL" id="TDE14092.1"/>
    </source>
</evidence>
<reference evidence="9 10" key="1">
    <citation type="submission" date="2019-03" db="EMBL/GenBank/DDBJ databases">
        <title>Draft genome sequences of novel Actinobacteria.</title>
        <authorList>
            <person name="Sahin N."/>
            <person name="Ay H."/>
            <person name="Saygin H."/>
        </authorList>
    </citation>
    <scope>NUCLEOTIDE SEQUENCE [LARGE SCALE GENOMIC DNA]</scope>
    <source>
        <strain evidence="9 10">5K138</strain>
    </source>
</reference>
<feature type="transmembrane region" description="Helical" evidence="7">
    <location>
        <begin position="639"/>
        <end position="657"/>
    </location>
</feature>
<dbReference type="InParanoid" id="A0A4R5DIY9"/>
<dbReference type="InterPro" id="IPR050545">
    <property type="entry name" value="Mycobact_MmpL"/>
</dbReference>
<dbReference type="Pfam" id="PF03176">
    <property type="entry name" value="MMPL"/>
    <property type="match status" value="2"/>
</dbReference>
<dbReference type="RefSeq" id="WP_131891975.1">
    <property type="nucleotide sequence ID" value="NZ_SMKZ01000004.1"/>
</dbReference>
<feature type="domain" description="SSD" evidence="8">
    <location>
        <begin position="526"/>
        <end position="691"/>
    </location>
</feature>
<gene>
    <name evidence="9" type="ORF">E1269_04950</name>
</gene>